<proteinExistence type="predicted"/>
<organism evidence="1 2">
    <name type="scientific">Streptomyces ardesiacus</name>
    <dbReference type="NCBI Taxonomy" id="285564"/>
    <lineage>
        <taxon>Bacteria</taxon>
        <taxon>Bacillati</taxon>
        <taxon>Actinomycetota</taxon>
        <taxon>Actinomycetes</taxon>
        <taxon>Kitasatosporales</taxon>
        <taxon>Streptomycetaceae</taxon>
        <taxon>Streptomyces</taxon>
    </lineage>
</organism>
<dbReference type="Proteomes" id="UP001617907">
    <property type="component" value="Unassembled WGS sequence"/>
</dbReference>
<accession>A0ABW8HIQ8</accession>
<evidence type="ECO:0000313" key="2">
    <source>
        <dbReference type="Proteomes" id="UP001617907"/>
    </source>
</evidence>
<name>A0ABW8HIQ8_9ACTN</name>
<keyword evidence="2" id="KW-1185">Reference proteome</keyword>
<gene>
    <name evidence="1" type="ORF">ACIQFM_29350</name>
</gene>
<dbReference type="InterPro" id="IPR011009">
    <property type="entry name" value="Kinase-like_dom_sf"/>
</dbReference>
<reference evidence="1 2" key="1">
    <citation type="submission" date="2024-10" db="EMBL/GenBank/DDBJ databases">
        <title>The Natural Products Discovery Center: Release of the First 8490 Sequenced Strains for Exploring Actinobacteria Biosynthetic Diversity.</title>
        <authorList>
            <person name="Kalkreuter E."/>
            <person name="Kautsar S.A."/>
            <person name="Yang D."/>
            <person name="Bader C.D."/>
            <person name="Teijaro C.N."/>
            <person name="Fluegel L."/>
            <person name="Davis C.M."/>
            <person name="Simpson J.R."/>
            <person name="Lauterbach L."/>
            <person name="Steele A.D."/>
            <person name="Gui C."/>
            <person name="Meng S."/>
            <person name="Li G."/>
            <person name="Viehrig K."/>
            <person name="Ye F."/>
            <person name="Su P."/>
            <person name="Kiefer A.F."/>
            <person name="Nichols A."/>
            <person name="Cepeda A.J."/>
            <person name="Yan W."/>
            <person name="Fan B."/>
            <person name="Jiang Y."/>
            <person name="Adhikari A."/>
            <person name="Zheng C.-J."/>
            <person name="Schuster L."/>
            <person name="Cowan T.M."/>
            <person name="Smanski M.J."/>
            <person name="Chevrette M.G."/>
            <person name="De Carvalho L.P.S."/>
            <person name="Shen B."/>
        </authorList>
    </citation>
    <scope>NUCLEOTIDE SEQUENCE [LARGE SCALE GENOMIC DNA]</scope>
    <source>
        <strain evidence="1 2">NPDC093086</strain>
    </source>
</reference>
<dbReference type="EMBL" id="JBIVPC010000018">
    <property type="protein sequence ID" value="MFJ6040357.1"/>
    <property type="molecule type" value="Genomic_DNA"/>
</dbReference>
<evidence type="ECO:0000313" key="1">
    <source>
        <dbReference type="EMBL" id="MFJ6040357.1"/>
    </source>
</evidence>
<dbReference type="RefSeq" id="WP_350891513.1">
    <property type="nucleotide sequence ID" value="NZ_JBEOTR010000019.1"/>
</dbReference>
<dbReference type="SUPFAM" id="SSF56112">
    <property type="entry name" value="Protein kinase-like (PK-like)"/>
    <property type="match status" value="1"/>
</dbReference>
<protein>
    <submittedName>
        <fullName evidence="1">Aminoglycoside phosphotransferase</fullName>
    </submittedName>
</protein>
<comment type="caution">
    <text evidence="1">The sequence shown here is derived from an EMBL/GenBank/DDBJ whole genome shotgun (WGS) entry which is preliminary data.</text>
</comment>
<sequence length="295" mass="31082">MTELPGDTVPSRAVLDAFGVEGVPVPLPGGQGRSVLVGGAVFKPAEGSDDEVEWASALFESLAPDSGFRVPLPLRAADGRSVVGGWTASEFLTGEPGPSGHWAGVLAAGRAFHAALGAVPRPSFLSRATHPWAVGDRVAWGEQDVDVIDDLAAPFSVLRELRRPVRQDGAHLVHGDLAGNVLFAEGEAPAVIDFSPFWRPPVFAEAVVVVDGLLWFDLPPGLLTGGGGTPDWQQMLIRALIFRLVAQSELTGPSAPARPGERERYARAVDAVVRAGDPAGPAVTVRDRRLLRPGR</sequence>